<keyword evidence="1" id="KW-0472">Membrane</keyword>
<dbReference type="KEGG" id="nta:107802275"/>
<name>A0A1S4AX72_TOBAC</name>
<dbReference type="AlphaFoldDB" id="A0A1S4AX72"/>
<keyword evidence="1" id="KW-1133">Transmembrane helix</keyword>
<dbReference type="PaxDb" id="4097-A0A1S4AX72"/>
<evidence type="ECO:0000313" key="3">
    <source>
        <dbReference type="RefSeq" id="XP_016481227.1"/>
    </source>
</evidence>
<feature type="domain" description="Reverse transcriptase" evidence="2">
    <location>
        <begin position="1"/>
        <end position="176"/>
    </location>
</feature>
<keyword evidence="1" id="KW-0812">Transmembrane</keyword>
<dbReference type="Pfam" id="PF00078">
    <property type="entry name" value="RVT_1"/>
    <property type="match status" value="1"/>
</dbReference>
<evidence type="ECO:0000256" key="1">
    <source>
        <dbReference type="SAM" id="Phobius"/>
    </source>
</evidence>
<dbReference type="InterPro" id="IPR000477">
    <property type="entry name" value="RT_dom"/>
</dbReference>
<dbReference type="RefSeq" id="XP_016481227.1">
    <property type="nucleotide sequence ID" value="XM_016625741.1"/>
</dbReference>
<organism evidence="3">
    <name type="scientific">Nicotiana tabacum</name>
    <name type="common">Common tobacco</name>
    <dbReference type="NCBI Taxonomy" id="4097"/>
    <lineage>
        <taxon>Eukaryota</taxon>
        <taxon>Viridiplantae</taxon>
        <taxon>Streptophyta</taxon>
        <taxon>Embryophyta</taxon>
        <taxon>Tracheophyta</taxon>
        <taxon>Spermatophyta</taxon>
        <taxon>Magnoliopsida</taxon>
        <taxon>eudicotyledons</taxon>
        <taxon>Gunneridae</taxon>
        <taxon>Pentapetalae</taxon>
        <taxon>asterids</taxon>
        <taxon>lamiids</taxon>
        <taxon>Solanales</taxon>
        <taxon>Solanaceae</taxon>
        <taxon>Nicotianoideae</taxon>
        <taxon>Nicotianeae</taxon>
        <taxon>Nicotiana</taxon>
    </lineage>
</organism>
<dbReference type="InterPro" id="IPR026960">
    <property type="entry name" value="RVT-Znf"/>
</dbReference>
<dbReference type="OrthoDB" id="9908259at2759"/>
<dbReference type="PROSITE" id="PS50878">
    <property type="entry name" value="RT_POL"/>
    <property type="match status" value="1"/>
</dbReference>
<reference evidence="3" key="1">
    <citation type="submission" date="2025-08" db="UniProtKB">
        <authorList>
            <consortium name="RefSeq"/>
        </authorList>
    </citation>
    <scope>IDENTIFICATION</scope>
</reference>
<accession>A0A1S4AX72</accession>
<protein>
    <recommendedName>
        <fullName evidence="2">Reverse transcriptase domain-containing protein</fullName>
    </recommendedName>
</protein>
<proteinExistence type="predicted"/>
<sequence>MRGKPSNVVIKLDMAKAYDRVSMLLLTKVLMKMGFGEVFIDMIYRLVSNNWYSVLLIGKANGVFKPTRGVKQGDPLSPTLFILTIEVLGRELDALFDNPDFIGFGMPKWSHNINYLSYANNTIIFSSSHYGARQLIMNVLEDYEATSRQKVNKEKSLFYMNESADPEEANALHLATIFQRHPFHFTYLRSWNEELLRELLPDELVDHIMEKITPKNSPELKDKAFWKLESKGHFSMKTAWQHARKRKHEKNLYKFIWVKGLPFKISFFMWSLWKAKLPLDDYMRIMGYFMPS</sequence>
<gene>
    <name evidence="3" type="primary">LOC107802275</name>
</gene>
<dbReference type="InterPro" id="IPR052343">
    <property type="entry name" value="Retrotransposon-Effector_Assoc"/>
</dbReference>
<dbReference type="STRING" id="4097.A0A1S4AX72"/>
<feature type="transmembrane region" description="Helical" evidence="1">
    <location>
        <begin position="252"/>
        <end position="273"/>
    </location>
</feature>
<dbReference type="Pfam" id="PF13966">
    <property type="entry name" value="zf-RVT"/>
    <property type="match status" value="1"/>
</dbReference>
<dbReference type="PANTHER" id="PTHR46890">
    <property type="entry name" value="NON-LTR RETROLELEMENT REVERSE TRANSCRIPTASE-LIKE PROTEIN-RELATED"/>
    <property type="match status" value="1"/>
</dbReference>
<dbReference type="PANTHER" id="PTHR46890:SF48">
    <property type="entry name" value="RNA-DIRECTED DNA POLYMERASE"/>
    <property type="match status" value="1"/>
</dbReference>
<evidence type="ECO:0000259" key="2">
    <source>
        <dbReference type="PROSITE" id="PS50878"/>
    </source>
</evidence>